<dbReference type="NCBIfam" id="TIGR01810">
    <property type="entry name" value="betA"/>
    <property type="match status" value="1"/>
</dbReference>
<feature type="binding site" evidence="7">
    <location>
        <position position="93"/>
    </location>
    <ligand>
        <name>FAD</name>
        <dbReference type="ChEBI" id="CHEBI:57692"/>
    </ligand>
</feature>
<dbReference type="PROSITE" id="PS00623">
    <property type="entry name" value="GMC_OXRED_1"/>
    <property type="match status" value="1"/>
</dbReference>
<accession>A0A2A4MSR2</accession>
<dbReference type="Gene3D" id="3.30.560.10">
    <property type="entry name" value="Glucose Oxidase, domain 3"/>
    <property type="match status" value="1"/>
</dbReference>
<reference evidence="13" key="1">
    <citation type="submission" date="2017-08" db="EMBL/GenBank/DDBJ databases">
        <title>A dynamic microbial community with high functional redundancy inhabits the cold, oxic subseafloor aquifer.</title>
        <authorList>
            <person name="Tully B.J."/>
            <person name="Wheat C.G."/>
            <person name="Glazer B.T."/>
            <person name="Huber J.A."/>
        </authorList>
    </citation>
    <scope>NUCLEOTIDE SEQUENCE [LARGE SCALE GENOMIC DNA]</scope>
</reference>
<dbReference type="EC" id="1.1.99.1" evidence="6 9"/>
<comment type="caution">
    <text evidence="12">The sequence shown here is derived from an EMBL/GenBank/DDBJ whole genome shotgun (WGS) entry which is preliminary data.</text>
</comment>
<feature type="domain" description="Glucose-methanol-choline oxidoreductase N-terminal" evidence="11">
    <location>
        <begin position="260"/>
        <end position="274"/>
    </location>
</feature>
<dbReference type="Pfam" id="PF05199">
    <property type="entry name" value="GMC_oxred_C"/>
    <property type="match status" value="1"/>
</dbReference>
<dbReference type="AlphaFoldDB" id="A0A2A4MSR2"/>
<dbReference type="EMBL" id="NVQR01000033">
    <property type="protein sequence ID" value="PCH62774.1"/>
    <property type="molecule type" value="Genomic_DNA"/>
</dbReference>
<evidence type="ECO:0000256" key="3">
    <source>
        <dbReference type="ARBA" id="ARBA00022630"/>
    </source>
</evidence>
<dbReference type="InterPro" id="IPR007867">
    <property type="entry name" value="GMC_OxRtase_C"/>
</dbReference>
<keyword evidence="3 8" id="KW-0285">Flavoprotein</keyword>
<feature type="binding site" evidence="7">
    <location>
        <position position="225"/>
    </location>
    <ligand>
        <name>FAD</name>
        <dbReference type="ChEBI" id="CHEBI:57692"/>
    </ligand>
</feature>
<dbReference type="Proteomes" id="UP000218172">
    <property type="component" value="Unassembled WGS sequence"/>
</dbReference>
<evidence type="ECO:0000256" key="7">
    <source>
        <dbReference type="PIRSR" id="PIRSR000137-2"/>
    </source>
</evidence>
<dbReference type="GO" id="GO:0016020">
    <property type="term" value="C:membrane"/>
    <property type="evidence" value="ECO:0007669"/>
    <property type="project" value="TreeGrafter"/>
</dbReference>
<sequence length="559" mass="61099">MSEASAANCYDYVIVGAGSAGAILANRLSEDDKVSVLLLEYGGGDSSIFVRMPSALSIPMNSSTYNWGFESEPEPYLGNRRMNCPRGKVLGGTSSINGMVYVRGHPRDIDAWEGSGAQGWNYANCLPYFKKLENHQVISSEYAGSDGPVKISGGTGMANPLYRAFIEAGVEAGYANTQDYNGFQQEGFGPKFMNVADGIRASTGYAYLRPIRGRKNLHIVKHALVRRLILKNKTATGVECQLSGSTQIFNARREVILAAGAIGSPHLLQVSGIGSTEILAQAGITTVHELAGVGENLQDHLEFNFQYRCKQPITLNSQLNLFNKAKIGLRWLLRRDGLGSTNHFESCAFIRSRAGVQWPDIQYHFLPGAIAYDGSSAFNGHGFQVHVGHNRPTSRGFVRAVDSDIRNAPKIQFNYLQTEADKQGFRDALRLTREIMGQPAMDAYRGEVISPKEDIESDEQIDAFIAKSVDSAYHPCGTCKMGTDAAAVVDPQLKVRGIANLRVVDASVFPLLTNGNINAPTMMLAERAADLIKGKKMLEPIDAPFYTDPQWQARQRSSE</sequence>
<dbReference type="InterPro" id="IPR000172">
    <property type="entry name" value="GMC_OxRdtase_N"/>
</dbReference>
<dbReference type="NCBIfam" id="NF002550">
    <property type="entry name" value="PRK02106.1"/>
    <property type="match status" value="1"/>
</dbReference>
<feature type="binding site" evidence="7">
    <location>
        <position position="89"/>
    </location>
    <ligand>
        <name>FAD</name>
        <dbReference type="ChEBI" id="CHEBI:57692"/>
    </ligand>
</feature>
<dbReference type="Pfam" id="PF00732">
    <property type="entry name" value="GMC_oxred_N"/>
    <property type="match status" value="1"/>
</dbReference>
<evidence type="ECO:0000256" key="2">
    <source>
        <dbReference type="ARBA" id="ARBA00010790"/>
    </source>
</evidence>
<keyword evidence="4 7" id="KW-0274">FAD</keyword>
<evidence type="ECO:0000259" key="10">
    <source>
        <dbReference type="PROSITE" id="PS00623"/>
    </source>
</evidence>
<evidence type="ECO:0000256" key="8">
    <source>
        <dbReference type="RuleBase" id="RU003968"/>
    </source>
</evidence>
<evidence type="ECO:0000256" key="1">
    <source>
        <dbReference type="ARBA" id="ARBA00001974"/>
    </source>
</evidence>
<comment type="cofactor">
    <cofactor evidence="1 7">
        <name>FAD</name>
        <dbReference type="ChEBI" id="CHEBI:57692"/>
    </cofactor>
</comment>
<dbReference type="PANTHER" id="PTHR11552">
    <property type="entry name" value="GLUCOSE-METHANOL-CHOLINE GMC OXIDOREDUCTASE"/>
    <property type="match status" value="1"/>
</dbReference>
<dbReference type="InterPro" id="IPR012132">
    <property type="entry name" value="GMC_OxRdtase"/>
</dbReference>
<feature type="domain" description="Glucose-methanol-choline oxidoreductase N-terminal" evidence="10">
    <location>
        <begin position="87"/>
        <end position="110"/>
    </location>
</feature>
<evidence type="ECO:0000313" key="12">
    <source>
        <dbReference type="EMBL" id="PCH62774.1"/>
    </source>
</evidence>
<comment type="similarity">
    <text evidence="2 8">Belongs to the GMC oxidoreductase family.</text>
</comment>
<comment type="pathway">
    <text evidence="9">Amine and polyamine biosynthesis; betaine biosynthesis via choline pathway; betaine aldehyde from choline (cytochrome c reductase route): step 1/1.</text>
</comment>
<dbReference type="GO" id="GO:0050660">
    <property type="term" value="F:flavin adenine dinucleotide binding"/>
    <property type="evidence" value="ECO:0007669"/>
    <property type="project" value="InterPro"/>
</dbReference>
<evidence type="ECO:0000256" key="6">
    <source>
        <dbReference type="NCBIfam" id="TIGR01810"/>
    </source>
</evidence>
<dbReference type="InterPro" id="IPR036188">
    <property type="entry name" value="FAD/NAD-bd_sf"/>
</dbReference>
<keyword evidence="5" id="KW-0560">Oxidoreductase</keyword>
<dbReference type="SUPFAM" id="SSF54373">
    <property type="entry name" value="FAD-linked reductases, C-terminal domain"/>
    <property type="match status" value="1"/>
</dbReference>
<organism evidence="12 13">
    <name type="scientific">SAR86 cluster bacterium</name>
    <dbReference type="NCBI Taxonomy" id="2030880"/>
    <lineage>
        <taxon>Bacteria</taxon>
        <taxon>Pseudomonadati</taxon>
        <taxon>Pseudomonadota</taxon>
        <taxon>Gammaproteobacteria</taxon>
        <taxon>SAR86 cluster</taxon>
    </lineage>
</organism>
<dbReference type="InterPro" id="IPR011533">
    <property type="entry name" value="BetA"/>
</dbReference>
<evidence type="ECO:0000313" key="13">
    <source>
        <dbReference type="Proteomes" id="UP000218172"/>
    </source>
</evidence>
<dbReference type="Gene3D" id="3.50.50.60">
    <property type="entry name" value="FAD/NAD(P)-binding domain"/>
    <property type="match status" value="1"/>
</dbReference>
<dbReference type="UniPathway" id="UPA00529">
    <property type="reaction ID" value="UER00385"/>
</dbReference>
<proteinExistence type="inferred from homology"/>
<dbReference type="PIRSF" id="PIRSF000137">
    <property type="entry name" value="Alcohol_oxidase"/>
    <property type="match status" value="1"/>
</dbReference>
<dbReference type="SUPFAM" id="SSF51905">
    <property type="entry name" value="FAD/NAD(P)-binding domain"/>
    <property type="match status" value="1"/>
</dbReference>
<protein>
    <recommendedName>
        <fullName evidence="6 9">Choline dehydrogenase</fullName>
        <ecNumber evidence="6 9">1.1.99.1</ecNumber>
    </recommendedName>
</protein>
<feature type="binding site" evidence="7">
    <location>
        <begin position="97"/>
        <end position="100"/>
    </location>
    <ligand>
        <name>FAD</name>
        <dbReference type="ChEBI" id="CHEBI:57692"/>
    </ligand>
</feature>
<gene>
    <name evidence="12" type="primary">betA</name>
    <name evidence="12" type="ORF">COC19_02305</name>
</gene>
<dbReference type="PANTHER" id="PTHR11552:SF147">
    <property type="entry name" value="CHOLINE DEHYDROGENASE, MITOCHONDRIAL"/>
    <property type="match status" value="1"/>
</dbReference>
<evidence type="ECO:0000259" key="11">
    <source>
        <dbReference type="PROSITE" id="PS00624"/>
    </source>
</evidence>
<evidence type="ECO:0000256" key="9">
    <source>
        <dbReference type="RuleBase" id="RU003969"/>
    </source>
</evidence>
<dbReference type="PROSITE" id="PS00624">
    <property type="entry name" value="GMC_OXRED_2"/>
    <property type="match status" value="1"/>
</dbReference>
<name>A0A2A4MSR2_9GAMM</name>
<evidence type="ECO:0000256" key="4">
    <source>
        <dbReference type="ARBA" id="ARBA00022827"/>
    </source>
</evidence>
<dbReference type="GO" id="GO:0008812">
    <property type="term" value="F:choline dehydrogenase activity"/>
    <property type="evidence" value="ECO:0007669"/>
    <property type="project" value="UniProtKB-UniRule"/>
</dbReference>
<evidence type="ECO:0000256" key="5">
    <source>
        <dbReference type="ARBA" id="ARBA00023002"/>
    </source>
</evidence>
<dbReference type="GO" id="GO:0019285">
    <property type="term" value="P:glycine betaine biosynthetic process from choline"/>
    <property type="evidence" value="ECO:0007669"/>
    <property type="project" value="UniProtKB-UniRule"/>
</dbReference>
<comment type="catalytic activity">
    <reaction evidence="9">
        <text>choline + A = betaine aldehyde + AH2</text>
        <dbReference type="Rhea" id="RHEA:17433"/>
        <dbReference type="ChEBI" id="CHEBI:13193"/>
        <dbReference type="ChEBI" id="CHEBI:15354"/>
        <dbReference type="ChEBI" id="CHEBI:15710"/>
        <dbReference type="ChEBI" id="CHEBI:17499"/>
        <dbReference type="EC" id="1.1.99.1"/>
    </reaction>
</comment>